<reference evidence="4" key="1">
    <citation type="submission" date="2018-02" db="EMBL/GenBank/DDBJ databases">
        <authorList>
            <person name="Hornung B."/>
        </authorList>
    </citation>
    <scope>NUCLEOTIDE SEQUENCE [LARGE SCALE GENOMIC DNA]</scope>
</reference>
<evidence type="ECO:0000313" key="4">
    <source>
        <dbReference type="Proteomes" id="UP000265962"/>
    </source>
</evidence>
<protein>
    <submittedName>
        <fullName evidence="3">AAA domain</fullName>
    </submittedName>
</protein>
<dbReference type="EMBL" id="OMOH01000013">
    <property type="protein sequence ID" value="SPF69413.1"/>
    <property type="molecule type" value="Genomic_DNA"/>
</dbReference>
<evidence type="ECO:0000313" key="3">
    <source>
        <dbReference type="EMBL" id="SPF69413.1"/>
    </source>
</evidence>
<dbReference type="Proteomes" id="UP000265962">
    <property type="component" value="Unassembled WGS sequence"/>
</dbReference>
<dbReference type="InterPro" id="IPR041682">
    <property type="entry name" value="AAA_14"/>
</dbReference>
<dbReference type="PANTHER" id="PTHR43566:SF2">
    <property type="entry name" value="DUF4143 DOMAIN-CONTAINING PROTEIN"/>
    <property type="match status" value="1"/>
</dbReference>
<dbReference type="PANTHER" id="PTHR43566">
    <property type="entry name" value="CONSERVED PROTEIN"/>
    <property type="match status" value="1"/>
</dbReference>
<dbReference type="AlphaFoldDB" id="A0A375I5D8"/>
<keyword evidence="4" id="KW-1185">Reference proteome</keyword>
<gene>
    <name evidence="3" type="ORF">PROPJV5_2362</name>
</gene>
<feature type="domain" description="AAA" evidence="1">
    <location>
        <begin position="30"/>
        <end position="138"/>
    </location>
</feature>
<dbReference type="RefSeq" id="WP_119716499.1">
    <property type="nucleotide sequence ID" value="NZ_OMOH01000013.1"/>
</dbReference>
<accession>A0A375I5D8</accession>
<dbReference type="OrthoDB" id="128089at2"/>
<evidence type="ECO:0000259" key="1">
    <source>
        <dbReference type="Pfam" id="PF13173"/>
    </source>
</evidence>
<evidence type="ECO:0000259" key="2">
    <source>
        <dbReference type="Pfam" id="PF13635"/>
    </source>
</evidence>
<feature type="domain" description="DUF4143" evidence="2">
    <location>
        <begin position="202"/>
        <end position="373"/>
    </location>
</feature>
<proteinExistence type="predicted"/>
<name>A0A375I5D8_9ACTN</name>
<dbReference type="Pfam" id="PF13173">
    <property type="entry name" value="AAA_14"/>
    <property type="match status" value="1"/>
</dbReference>
<organism evidence="3 4">
    <name type="scientific">Propionibacterium ruminifibrarum</name>
    <dbReference type="NCBI Taxonomy" id="1962131"/>
    <lineage>
        <taxon>Bacteria</taxon>
        <taxon>Bacillati</taxon>
        <taxon>Actinomycetota</taxon>
        <taxon>Actinomycetes</taxon>
        <taxon>Propionibacteriales</taxon>
        <taxon>Propionibacteriaceae</taxon>
        <taxon>Propionibacterium</taxon>
    </lineage>
</organism>
<dbReference type="Pfam" id="PF13635">
    <property type="entry name" value="DUF4143"/>
    <property type="match status" value="1"/>
</dbReference>
<sequence>MLATPDGDAPGGYLPRYLDSEIEELLSELPALAIDGAKGVGKTETASRHVDVVLELDSPEVRQLVELDMTTQLQRAERLCVDEWQKYPPVWDGVRRLVDKGSATRFVLTGSATPTTGDTHSGAGRIVSVRLRPLSLAERRSTTPTIFLSELFAGTAQIGGETDFQAADYAREICASGLPGINPLSPRARRAALDGYVERIIDRDIPELGATVRHPASLRAWLSAFAAASSTTAGHATLMRAVAPGEPAMPARSTARVYKELLARLWILDPIPAWLPTMAPLSRLTKGDKHQLCDPGLAAHLLGVTEQKLLSGVAGSGEVFGQLFESLAALSLRAAASGCEAKVHHLRTRDGLHEVDLIVERFDGSVIAFEVKLARVVGDHEVRHLNWLGDQLGGRLVDKVVLTAGRAAFRRPDGVAVIPLAMLG</sequence>
<dbReference type="InterPro" id="IPR025420">
    <property type="entry name" value="DUF4143"/>
</dbReference>